<sequence length="312" mass="32222">MNIRPVVLVADPLSPVALSSLGSDVEVRHCDGTDRPALLAAVESADALLVRSATRVDAEVLDAAPRLRFIGRAGVGLDNVDVQDATRRGVAVANAPTANVVSAAEMTCALILASARHLLPAGTALRQGSWERSRYTGVELSSKTLGVIGLGRIGTLVAERMAAFGMDIVAHDPHLGNACPDGVKLLTLDELLRRADVITVHLPKTAETTGLIGRAELAAMKPTALLVNVARGGIVDEQALHAALVSGQIAGAALDVFGREPCTESPLFELDNVTPTPHLGASTSEAQDRAGVTVVEAALKALFDQPAGSPAA</sequence>
<comment type="similarity">
    <text evidence="2 9">Belongs to the D-isomer specific 2-hydroxyacid dehydrogenase family.</text>
</comment>
<reference evidence="12 13" key="1">
    <citation type="submission" date="2017-06" db="EMBL/GenBank/DDBJ databases">
        <title>Complete Genome Sequence of Streptomyces hawaiiensis NRRL 15010 and insights into acyldepsipeptides biosynthesis.</title>
        <authorList>
            <person name="Mariita R.M."/>
            <person name="Sello J.K."/>
        </authorList>
    </citation>
    <scope>NUCLEOTIDE SEQUENCE [LARGE SCALE GENOMIC DNA]</scope>
    <source>
        <strain evidence="12 13">ATCC 12236</strain>
    </source>
</reference>
<dbReference type="PROSITE" id="PS00065">
    <property type="entry name" value="D_2_HYDROXYACID_DH_1"/>
    <property type="match status" value="1"/>
</dbReference>
<evidence type="ECO:0000256" key="7">
    <source>
        <dbReference type="ARBA" id="ARBA00030455"/>
    </source>
</evidence>
<dbReference type="InterPro" id="IPR036291">
    <property type="entry name" value="NAD(P)-bd_dom_sf"/>
</dbReference>
<organism evidence="12 13">
    <name type="scientific">Streptomyces hawaiiensis</name>
    <dbReference type="NCBI Taxonomy" id="67305"/>
    <lineage>
        <taxon>Bacteria</taxon>
        <taxon>Bacillati</taxon>
        <taxon>Actinomycetota</taxon>
        <taxon>Actinomycetes</taxon>
        <taxon>Kitasatosporales</taxon>
        <taxon>Streptomycetaceae</taxon>
        <taxon>Streptomyces</taxon>
    </lineage>
</organism>
<dbReference type="SUPFAM" id="SSF51735">
    <property type="entry name" value="NAD(P)-binding Rossmann-fold domains"/>
    <property type="match status" value="1"/>
</dbReference>
<comment type="function">
    <text evidence="1">Catalyzes the reversible oxidation of 3-phospho-D-glycerate to 3-phosphonooxypyruvate, the first step of the phosphorylated L-serine biosynthesis pathway. Also catalyzes the reversible oxidation of 2-hydroxyglutarate to 2-oxoglutarate.</text>
</comment>
<keyword evidence="13" id="KW-1185">Reference proteome</keyword>
<protein>
    <recommendedName>
        <fullName evidence="7">2-oxoglutarate reductase</fullName>
        <ecNumber evidence="3">1.1.1.399</ecNumber>
    </recommendedName>
    <alternativeName>
        <fullName evidence="7">2-oxoglutarate reductase</fullName>
    </alternativeName>
</protein>
<evidence type="ECO:0000256" key="1">
    <source>
        <dbReference type="ARBA" id="ARBA00003800"/>
    </source>
</evidence>
<dbReference type="PANTHER" id="PTHR42789:SF1">
    <property type="entry name" value="D-ISOMER SPECIFIC 2-HYDROXYACID DEHYDROGENASE FAMILY PROTEIN (AFU_ORTHOLOGUE AFUA_6G10090)"/>
    <property type="match status" value="1"/>
</dbReference>
<evidence type="ECO:0000256" key="9">
    <source>
        <dbReference type="RuleBase" id="RU003719"/>
    </source>
</evidence>
<keyword evidence="4" id="KW-0028">Amino-acid biosynthesis</keyword>
<evidence type="ECO:0000256" key="3">
    <source>
        <dbReference type="ARBA" id="ARBA00013001"/>
    </source>
</evidence>
<dbReference type="InterPro" id="IPR006140">
    <property type="entry name" value="D-isomer_DH_NAD-bd"/>
</dbReference>
<gene>
    <name evidence="12" type="ORF">CEB94_22205</name>
</gene>
<dbReference type="GO" id="GO:0016616">
    <property type="term" value="F:oxidoreductase activity, acting on the CH-OH group of donors, NAD or NADP as acceptor"/>
    <property type="evidence" value="ECO:0007669"/>
    <property type="project" value="InterPro"/>
</dbReference>
<dbReference type="Pfam" id="PF00389">
    <property type="entry name" value="2-Hacid_dh"/>
    <property type="match status" value="1"/>
</dbReference>
<name>A0A6G5RI54_9ACTN</name>
<dbReference type="SUPFAM" id="SSF52283">
    <property type="entry name" value="Formate/glycerate dehydrogenase catalytic domain-like"/>
    <property type="match status" value="1"/>
</dbReference>
<evidence type="ECO:0000256" key="4">
    <source>
        <dbReference type="ARBA" id="ARBA00022605"/>
    </source>
</evidence>
<evidence type="ECO:0000256" key="6">
    <source>
        <dbReference type="ARBA" id="ARBA00023027"/>
    </source>
</evidence>
<evidence type="ECO:0000259" key="11">
    <source>
        <dbReference type="Pfam" id="PF02826"/>
    </source>
</evidence>
<dbReference type="EMBL" id="CP021978">
    <property type="protein sequence ID" value="QCD57252.1"/>
    <property type="molecule type" value="Genomic_DNA"/>
</dbReference>
<comment type="catalytic activity">
    <reaction evidence="8">
        <text>(R)-2-hydroxyglutarate + NAD(+) = 2-oxoglutarate + NADH + H(+)</text>
        <dbReference type="Rhea" id="RHEA:49612"/>
        <dbReference type="ChEBI" id="CHEBI:15378"/>
        <dbReference type="ChEBI" id="CHEBI:15801"/>
        <dbReference type="ChEBI" id="CHEBI:16810"/>
        <dbReference type="ChEBI" id="CHEBI:57540"/>
        <dbReference type="ChEBI" id="CHEBI:57945"/>
        <dbReference type="EC" id="1.1.1.399"/>
    </reaction>
</comment>
<dbReference type="Pfam" id="PF02826">
    <property type="entry name" value="2-Hacid_dh_C"/>
    <property type="match status" value="1"/>
</dbReference>
<dbReference type="PANTHER" id="PTHR42789">
    <property type="entry name" value="D-ISOMER SPECIFIC 2-HYDROXYACID DEHYDROGENASE FAMILY PROTEIN (AFU_ORTHOLOGUE AFUA_6G10090)"/>
    <property type="match status" value="1"/>
</dbReference>
<evidence type="ECO:0000256" key="2">
    <source>
        <dbReference type="ARBA" id="ARBA00005854"/>
    </source>
</evidence>
<dbReference type="PROSITE" id="PS00670">
    <property type="entry name" value="D_2_HYDROXYACID_DH_2"/>
    <property type="match status" value="1"/>
</dbReference>
<dbReference type="PROSITE" id="PS00671">
    <property type="entry name" value="D_2_HYDROXYACID_DH_3"/>
    <property type="match status" value="1"/>
</dbReference>
<accession>A0A6G5RI54</accession>
<proteinExistence type="inferred from homology"/>
<dbReference type="GO" id="GO:0051287">
    <property type="term" value="F:NAD binding"/>
    <property type="evidence" value="ECO:0007669"/>
    <property type="project" value="InterPro"/>
</dbReference>
<evidence type="ECO:0000313" key="13">
    <source>
        <dbReference type="Proteomes" id="UP000495940"/>
    </source>
</evidence>
<keyword evidence="6" id="KW-0520">NAD</keyword>
<feature type="domain" description="D-isomer specific 2-hydroxyacid dehydrogenase catalytic" evidence="10">
    <location>
        <begin position="7"/>
        <end position="305"/>
    </location>
</feature>
<evidence type="ECO:0000256" key="5">
    <source>
        <dbReference type="ARBA" id="ARBA00023002"/>
    </source>
</evidence>
<evidence type="ECO:0000259" key="10">
    <source>
        <dbReference type="Pfam" id="PF00389"/>
    </source>
</evidence>
<dbReference type="KEGG" id="shaw:CEB94_22205"/>
<dbReference type="InterPro" id="IPR029753">
    <property type="entry name" value="D-isomer_DH_CS"/>
</dbReference>
<dbReference type="InterPro" id="IPR006139">
    <property type="entry name" value="D-isomer_2_OHA_DH_cat_dom"/>
</dbReference>
<dbReference type="AlphaFoldDB" id="A0A6G5RI54"/>
<dbReference type="InterPro" id="IPR029752">
    <property type="entry name" value="D-isomer_DH_CS1"/>
</dbReference>
<feature type="domain" description="D-isomer specific 2-hydroxyacid dehydrogenase NAD-binding" evidence="11">
    <location>
        <begin position="109"/>
        <end position="280"/>
    </location>
</feature>
<evidence type="ECO:0000313" key="12">
    <source>
        <dbReference type="EMBL" id="QCD57252.1"/>
    </source>
</evidence>
<dbReference type="InterPro" id="IPR050857">
    <property type="entry name" value="D-2-hydroxyacid_DH"/>
</dbReference>
<evidence type="ECO:0000256" key="8">
    <source>
        <dbReference type="ARBA" id="ARBA00048126"/>
    </source>
</evidence>
<dbReference type="EC" id="1.1.1.399" evidence="3"/>
<keyword evidence="5 9" id="KW-0560">Oxidoreductase</keyword>
<dbReference type="GO" id="GO:0008652">
    <property type="term" value="P:amino acid biosynthetic process"/>
    <property type="evidence" value="ECO:0007669"/>
    <property type="project" value="UniProtKB-KW"/>
</dbReference>
<dbReference type="CDD" id="cd12173">
    <property type="entry name" value="PGDH_4"/>
    <property type="match status" value="1"/>
</dbReference>
<dbReference type="Proteomes" id="UP000495940">
    <property type="component" value="Chromosome"/>
</dbReference>
<dbReference type="FunFam" id="3.40.50.720:FF:000021">
    <property type="entry name" value="D-3-phosphoglycerate dehydrogenase"/>
    <property type="match status" value="1"/>
</dbReference>
<dbReference type="Gene3D" id="3.40.50.720">
    <property type="entry name" value="NAD(P)-binding Rossmann-like Domain"/>
    <property type="match status" value="2"/>
</dbReference>